<reference evidence="2" key="1">
    <citation type="submission" date="2020-05" db="EMBL/GenBank/DDBJ databases">
        <title>The draft genome sequence of Maribacter sp. ANRC-HE7.</title>
        <authorList>
            <person name="Mu L."/>
        </authorList>
    </citation>
    <scope>NUCLEOTIDE SEQUENCE</scope>
    <source>
        <strain evidence="2">ANRC-HE7</strain>
    </source>
</reference>
<comment type="caution">
    <text evidence="2">The sequence shown here is derived from an EMBL/GenBank/DDBJ whole genome shotgun (WGS) entry which is preliminary data.</text>
</comment>
<protein>
    <submittedName>
        <fullName evidence="2">TerB family tellurite resistance protein</fullName>
    </submittedName>
</protein>
<dbReference type="EMBL" id="JABTCF010000013">
    <property type="protein sequence ID" value="MBD0779542.1"/>
    <property type="molecule type" value="Genomic_DNA"/>
</dbReference>
<keyword evidence="3" id="KW-1185">Reference proteome</keyword>
<accession>A0ABR7V522</accession>
<dbReference type="Pfam" id="PF05099">
    <property type="entry name" value="TerB"/>
    <property type="match status" value="1"/>
</dbReference>
<dbReference type="InterPro" id="IPR029024">
    <property type="entry name" value="TerB-like"/>
</dbReference>
<sequence length="112" mass="12551">MNNSSTSFTIAEKLAIVHAMDSVILADGTVHKGELDALGEMMPRIEFDSNFILQARNIAQEQAKLILRDMSEDKKLELVSILDEIAISDGFVHQKESDLLLDIYSFIGIERK</sequence>
<dbReference type="InterPro" id="IPR007791">
    <property type="entry name" value="DjlA_N"/>
</dbReference>
<dbReference type="Proteomes" id="UP001166021">
    <property type="component" value="Unassembled WGS sequence"/>
</dbReference>
<gene>
    <name evidence="2" type="ORF">HPE56_17205</name>
</gene>
<dbReference type="Gene3D" id="1.10.3680.10">
    <property type="entry name" value="TerB-like"/>
    <property type="match status" value="1"/>
</dbReference>
<evidence type="ECO:0000259" key="1">
    <source>
        <dbReference type="Pfam" id="PF05099"/>
    </source>
</evidence>
<name>A0ABR7V522_9FLAO</name>
<evidence type="ECO:0000313" key="3">
    <source>
        <dbReference type="Proteomes" id="UP001166021"/>
    </source>
</evidence>
<dbReference type="CDD" id="cd07177">
    <property type="entry name" value="terB_like"/>
    <property type="match status" value="1"/>
</dbReference>
<evidence type="ECO:0000313" key="2">
    <source>
        <dbReference type="EMBL" id="MBD0779542.1"/>
    </source>
</evidence>
<dbReference type="SUPFAM" id="SSF158682">
    <property type="entry name" value="TerB-like"/>
    <property type="match status" value="1"/>
</dbReference>
<feature type="domain" description="Co-chaperone DjlA N-terminal" evidence="1">
    <location>
        <begin position="61"/>
        <end position="110"/>
    </location>
</feature>
<proteinExistence type="predicted"/>
<dbReference type="RefSeq" id="WP_188244994.1">
    <property type="nucleotide sequence ID" value="NZ_JABTCF010000013.1"/>
</dbReference>
<organism evidence="2 3">
    <name type="scientific">Maribacter aquimaris</name>
    <dbReference type="NCBI Taxonomy" id="2737171"/>
    <lineage>
        <taxon>Bacteria</taxon>
        <taxon>Pseudomonadati</taxon>
        <taxon>Bacteroidota</taxon>
        <taxon>Flavobacteriia</taxon>
        <taxon>Flavobacteriales</taxon>
        <taxon>Flavobacteriaceae</taxon>
        <taxon>Maribacter</taxon>
    </lineage>
</organism>